<dbReference type="CDD" id="cd08177">
    <property type="entry name" value="MAR"/>
    <property type="match status" value="1"/>
</dbReference>
<dbReference type="Gene3D" id="3.40.50.1970">
    <property type="match status" value="1"/>
</dbReference>
<reference evidence="6 7" key="1">
    <citation type="submission" date="2023-02" db="EMBL/GenBank/DDBJ databases">
        <title>Bacterial whole genome sequence for Curvibacter sp. HBC28.</title>
        <authorList>
            <person name="Le V."/>
            <person name="Ko S.-R."/>
            <person name="Ahn C.-Y."/>
            <person name="Oh H.-M."/>
        </authorList>
    </citation>
    <scope>NUCLEOTIDE SEQUENCE [LARGE SCALE GENOMIC DNA]</scope>
    <source>
        <strain evidence="6 7">HBC28</strain>
    </source>
</reference>
<feature type="domain" description="Fe-containing alcohol dehydrogenase-like C-terminal" evidence="5">
    <location>
        <begin position="165"/>
        <end position="349"/>
    </location>
</feature>
<dbReference type="Proteomes" id="UP001528672">
    <property type="component" value="Unassembled WGS sequence"/>
</dbReference>
<dbReference type="InterPro" id="IPR039697">
    <property type="entry name" value="Alcohol_dehydrogenase_Fe"/>
</dbReference>
<keyword evidence="3" id="KW-0520">NAD</keyword>
<evidence type="ECO:0000259" key="5">
    <source>
        <dbReference type="Pfam" id="PF25137"/>
    </source>
</evidence>
<name>A0ABT5MGV9_9BURK</name>
<feature type="domain" description="Alcohol dehydrogenase iron-type/glycerol dehydrogenase GldA" evidence="4">
    <location>
        <begin position="11"/>
        <end position="153"/>
    </location>
</feature>
<dbReference type="Pfam" id="PF25137">
    <property type="entry name" value="ADH_Fe_C"/>
    <property type="match status" value="1"/>
</dbReference>
<protein>
    <submittedName>
        <fullName evidence="6">Maleylacetate reductase</fullName>
    </submittedName>
</protein>
<dbReference type="InterPro" id="IPR034786">
    <property type="entry name" value="MAR"/>
</dbReference>
<evidence type="ECO:0000256" key="2">
    <source>
        <dbReference type="ARBA" id="ARBA00023002"/>
    </source>
</evidence>
<keyword evidence="2" id="KW-0560">Oxidoreductase</keyword>
<organism evidence="6 7">
    <name type="scientific">Curvibacter microcysteis</name>
    <dbReference type="NCBI Taxonomy" id="3026419"/>
    <lineage>
        <taxon>Bacteria</taxon>
        <taxon>Pseudomonadati</taxon>
        <taxon>Pseudomonadota</taxon>
        <taxon>Betaproteobacteria</taxon>
        <taxon>Burkholderiales</taxon>
        <taxon>Comamonadaceae</taxon>
        <taxon>Curvibacter</taxon>
    </lineage>
</organism>
<dbReference type="InterPro" id="IPR056798">
    <property type="entry name" value="ADH_Fe_C"/>
</dbReference>
<dbReference type="PANTHER" id="PTHR11496:SF102">
    <property type="entry name" value="ALCOHOL DEHYDROGENASE 4"/>
    <property type="match status" value="1"/>
</dbReference>
<gene>
    <name evidence="6" type="ORF">PSQ39_14340</name>
</gene>
<dbReference type="EMBL" id="JAQSIO010000005">
    <property type="protein sequence ID" value="MDD0815813.1"/>
    <property type="molecule type" value="Genomic_DNA"/>
</dbReference>
<sequence length="358" mass="37395">MKDFIYQASSPRVVFGADALQHLEREIDLLGARRALILSTPPQAAGAHALAQRLGDRSAGVFAQAVMHVPIESAQAARAEAERLQADCAIALGGGSTIGLGKALALTSGLPILAIPTTYAGSEMTPIYGITEAGLKKTGRDPRVLPKTVIYDPTLSSTLPVALSVCSGLNAIAHAAEGLYAADSNPILDLMAEDGVRALVQALPVLHQQPQQAEARAQALYGAWLCGSVLGQVSMALHHKLCHTLGGSFNLPHAETHSVVLPHALAFNLGHAPQAAQRLARALGLDQPGAVAGALWDLAQSLGAPMSLRELGLQATDVETACALAMTQQYPNPRPLDARAVRQLLQQAYEGVRPSAST</sequence>
<evidence type="ECO:0000256" key="3">
    <source>
        <dbReference type="ARBA" id="ARBA00023027"/>
    </source>
</evidence>
<evidence type="ECO:0000256" key="1">
    <source>
        <dbReference type="ARBA" id="ARBA00007358"/>
    </source>
</evidence>
<dbReference type="Gene3D" id="1.20.1090.10">
    <property type="entry name" value="Dehydroquinate synthase-like - alpha domain"/>
    <property type="match status" value="1"/>
</dbReference>
<evidence type="ECO:0000259" key="4">
    <source>
        <dbReference type="Pfam" id="PF00465"/>
    </source>
</evidence>
<proteinExistence type="inferred from homology"/>
<dbReference type="SUPFAM" id="SSF56796">
    <property type="entry name" value="Dehydroquinate synthase-like"/>
    <property type="match status" value="1"/>
</dbReference>
<dbReference type="Pfam" id="PF00465">
    <property type="entry name" value="Fe-ADH"/>
    <property type="match status" value="1"/>
</dbReference>
<keyword evidence="7" id="KW-1185">Reference proteome</keyword>
<evidence type="ECO:0000313" key="6">
    <source>
        <dbReference type="EMBL" id="MDD0815813.1"/>
    </source>
</evidence>
<evidence type="ECO:0000313" key="7">
    <source>
        <dbReference type="Proteomes" id="UP001528672"/>
    </source>
</evidence>
<comment type="similarity">
    <text evidence="1">Belongs to the iron-containing alcohol dehydrogenase family.</text>
</comment>
<dbReference type="RefSeq" id="WP_273927511.1">
    <property type="nucleotide sequence ID" value="NZ_JAQSIO010000005.1"/>
</dbReference>
<accession>A0ABT5MGV9</accession>
<comment type="caution">
    <text evidence="6">The sequence shown here is derived from an EMBL/GenBank/DDBJ whole genome shotgun (WGS) entry which is preliminary data.</text>
</comment>
<dbReference type="InterPro" id="IPR001670">
    <property type="entry name" value="ADH_Fe/GldA"/>
</dbReference>
<dbReference type="PANTHER" id="PTHR11496">
    <property type="entry name" value="ALCOHOL DEHYDROGENASE"/>
    <property type="match status" value="1"/>
</dbReference>